<evidence type="ECO:0000313" key="4">
    <source>
        <dbReference type="EMBL" id="VFT77304.1"/>
    </source>
</evidence>
<protein>
    <submittedName>
        <fullName evidence="4">Aste57867_78 protein</fullName>
    </submittedName>
</protein>
<keyword evidence="5" id="KW-1185">Reference proteome</keyword>
<dbReference type="EMBL" id="CAADRA010000003">
    <property type="protein sequence ID" value="VFT77304.1"/>
    <property type="molecule type" value="Genomic_DNA"/>
</dbReference>
<gene>
    <name evidence="4" type="primary">Aste57867_78</name>
    <name evidence="3" type="ORF">As57867_000078</name>
    <name evidence="4" type="ORF">ASTE57867_78</name>
</gene>
<dbReference type="PANTHER" id="PTHR44167">
    <property type="entry name" value="OVARIAN-SPECIFIC SERINE/THREONINE-PROTEIN KINASE LOK-RELATED"/>
    <property type="match status" value="1"/>
</dbReference>
<dbReference type="GO" id="GO:0005634">
    <property type="term" value="C:nucleus"/>
    <property type="evidence" value="ECO:0007669"/>
    <property type="project" value="TreeGrafter"/>
</dbReference>
<dbReference type="EMBL" id="VJMH01000003">
    <property type="protein sequence ID" value="KAF0720736.1"/>
    <property type="molecule type" value="Genomic_DNA"/>
</dbReference>
<feature type="compositionally biased region" description="Low complexity" evidence="1">
    <location>
        <begin position="869"/>
        <end position="880"/>
    </location>
</feature>
<reference evidence="3" key="2">
    <citation type="submission" date="2019-06" db="EMBL/GenBank/DDBJ databases">
        <title>Genomics analysis of Aphanomyces spp. identifies a new class of oomycete effector associated with host adaptation.</title>
        <authorList>
            <person name="Gaulin E."/>
        </authorList>
    </citation>
    <scope>NUCLEOTIDE SEQUENCE</scope>
    <source>
        <strain evidence="3">CBS 578.67</strain>
    </source>
</reference>
<dbReference type="OrthoDB" id="4062651at2759"/>
<dbReference type="GO" id="GO:0044773">
    <property type="term" value="P:mitotic DNA damage checkpoint signaling"/>
    <property type="evidence" value="ECO:0007669"/>
    <property type="project" value="TreeGrafter"/>
</dbReference>
<dbReference type="PANTHER" id="PTHR44167:SF18">
    <property type="entry name" value="PROTEIN KINASE DOMAIN-CONTAINING PROTEIN"/>
    <property type="match status" value="1"/>
</dbReference>
<dbReference type="GO" id="GO:0005737">
    <property type="term" value="C:cytoplasm"/>
    <property type="evidence" value="ECO:0007669"/>
    <property type="project" value="TreeGrafter"/>
</dbReference>
<sequence length="903" mass="99015">MPSSLNCIAAAAPPLPPGSSMIHSLPDLVSFLSSHPPETEWQLFGNFYLRAKVLASCNHTIFHAMHKRQANNAFVVKLTHQQQELDFATHMHSHAVVGGDADTHLVACFEWGPVTIAGYTCLALVMEAGARNCDDRLADLQQEPYTRLRCIDHIAKAVDFLHANGYIHGDLKLKNAVEFAGDRFKLIDFDHAMRLDHTMRELPPHCTHAYCPPELARHLRRGGPPVAASVKFDMWCLGVLVLKLFLPDGELVEFANADDEFILDLIAADGFSFERSLAVAATALAPRQRHYLALCLDPNPTTRAASVVTSLLKMVKIKTNVTDMERHVVAASLRTHAHHQCHGRRRRRGMSKDKQFLAAVGALVDGETRSLWAEFELVATPVGGTRTMFEARWPSRSTSSSYVVKLTQHQDTAFLATLVSRSTTSPLVHVVKYGRVNLDDDETCLALVMERGHATLRELLPTLHMDGRRHALAAVAHAVQWLHDETAYLHGDISLDNVMAFRSTSDDDVFKLVDLSHVVKLGDEVPPFASLPYCPPEMARYVLHVTDCVHAASTFDVWCLAVLVLQLFSPECGLVEFQGLADDDVAALALLATDTFNFDLSVDASYLNVAQKALLRQCLEPDVTKRATTVAPLLELLAIQNVHDTTSTLPLLWTLGVATDKKVLPGGDRLRRLTCHVGMIALDTSLTMHDVVSVQADADVVASLLPFLKALQLFVLALHVLVDEYDVALVDAVHVAIASAPVDVETLGKTIAALQTIHGAPATTSFETTMTPLVDRLRSEELTRDQVAAVATNVHDAFRSFCADWEQTLVPAAQVLDRFTSLNDGMCWGLDDWRRRVHAASAQRHQRNFELVVTMEKAKRVLAQGVEIPTGSGPPKTTSGGVDGQKPLASLTGRSIATTPTTA</sequence>
<organism evidence="4 5">
    <name type="scientific">Aphanomyces stellatus</name>
    <dbReference type="NCBI Taxonomy" id="120398"/>
    <lineage>
        <taxon>Eukaryota</taxon>
        <taxon>Sar</taxon>
        <taxon>Stramenopiles</taxon>
        <taxon>Oomycota</taxon>
        <taxon>Saprolegniomycetes</taxon>
        <taxon>Saprolegniales</taxon>
        <taxon>Verrucalvaceae</taxon>
        <taxon>Aphanomyces</taxon>
    </lineage>
</organism>
<dbReference type="Gene3D" id="1.10.510.10">
    <property type="entry name" value="Transferase(Phosphotransferase) domain 1"/>
    <property type="match status" value="2"/>
</dbReference>
<dbReference type="InterPro" id="IPR000719">
    <property type="entry name" value="Prot_kinase_dom"/>
</dbReference>
<evidence type="ECO:0000256" key="1">
    <source>
        <dbReference type="SAM" id="MobiDB-lite"/>
    </source>
</evidence>
<evidence type="ECO:0000313" key="5">
    <source>
        <dbReference type="Proteomes" id="UP000332933"/>
    </source>
</evidence>
<dbReference type="GO" id="GO:0004674">
    <property type="term" value="F:protein serine/threonine kinase activity"/>
    <property type="evidence" value="ECO:0007669"/>
    <property type="project" value="TreeGrafter"/>
</dbReference>
<proteinExistence type="predicted"/>
<dbReference type="GO" id="GO:0005524">
    <property type="term" value="F:ATP binding"/>
    <property type="evidence" value="ECO:0007669"/>
    <property type="project" value="InterPro"/>
</dbReference>
<dbReference type="SMART" id="SM00220">
    <property type="entry name" value="S_TKc"/>
    <property type="match status" value="1"/>
</dbReference>
<feature type="region of interest" description="Disordered" evidence="1">
    <location>
        <begin position="866"/>
        <end position="903"/>
    </location>
</feature>
<accession>A0A485K6P1</accession>
<dbReference type="InterPro" id="IPR011009">
    <property type="entry name" value="Kinase-like_dom_sf"/>
</dbReference>
<dbReference type="SUPFAM" id="SSF56112">
    <property type="entry name" value="Protein kinase-like (PK-like)"/>
    <property type="match status" value="2"/>
</dbReference>
<dbReference type="Pfam" id="PF00069">
    <property type="entry name" value="Pkinase"/>
    <property type="match status" value="2"/>
</dbReference>
<reference evidence="4 5" key="1">
    <citation type="submission" date="2019-03" db="EMBL/GenBank/DDBJ databases">
        <authorList>
            <person name="Gaulin E."/>
            <person name="Dumas B."/>
        </authorList>
    </citation>
    <scope>NUCLEOTIDE SEQUENCE [LARGE SCALE GENOMIC DNA]</scope>
    <source>
        <strain evidence="4">CBS 568.67</strain>
    </source>
</reference>
<name>A0A485K6P1_9STRA</name>
<feature type="domain" description="Protein kinase" evidence="2">
    <location>
        <begin position="374"/>
        <end position="646"/>
    </location>
</feature>
<dbReference type="PROSITE" id="PS50011">
    <property type="entry name" value="PROTEIN_KINASE_DOM"/>
    <property type="match status" value="2"/>
</dbReference>
<evidence type="ECO:0000259" key="2">
    <source>
        <dbReference type="PROSITE" id="PS50011"/>
    </source>
</evidence>
<dbReference type="Proteomes" id="UP000332933">
    <property type="component" value="Unassembled WGS sequence"/>
</dbReference>
<feature type="compositionally biased region" description="Polar residues" evidence="1">
    <location>
        <begin position="892"/>
        <end position="903"/>
    </location>
</feature>
<feature type="domain" description="Protein kinase" evidence="2">
    <location>
        <begin position="47"/>
        <end position="317"/>
    </location>
</feature>
<evidence type="ECO:0000313" key="3">
    <source>
        <dbReference type="EMBL" id="KAF0720736.1"/>
    </source>
</evidence>
<dbReference type="AlphaFoldDB" id="A0A485K6P1"/>